<feature type="transmembrane region" description="Helical" evidence="2">
    <location>
        <begin position="20"/>
        <end position="40"/>
    </location>
</feature>
<comment type="caution">
    <text evidence="4">The sequence shown here is derived from an EMBL/GenBank/DDBJ whole genome shotgun (WGS) entry which is preliminary data.</text>
</comment>
<keyword evidence="2" id="KW-0472">Membrane</keyword>
<feature type="domain" description="Polysaccharide biosynthesis protein CapD-like" evidence="3">
    <location>
        <begin position="298"/>
        <end position="587"/>
    </location>
</feature>
<dbReference type="CDD" id="cd05237">
    <property type="entry name" value="UDP_invert_4-6DH_SDR_e"/>
    <property type="match status" value="1"/>
</dbReference>
<gene>
    <name evidence="4" type="ORF">VB738_10140</name>
</gene>
<dbReference type="InterPro" id="IPR036291">
    <property type="entry name" value="NAD(P)-bd_dom_sf"/>
</dbReference>
<organism evidence="4 5">
    <name type="scientific">Cyanobium gracile UHCC 0139</name>
    <dbReference type="NCBI Taxonomy" id="3110308"/>
    <lineage>
        <taxon>Bacteria</taxon>
        <taxon>Bacillati</taxon>
        <taxon>Cyanobacteriota</taxon>
        <taxon>Cyanophyceae</taxon>
        <taxon>Synechococcales</taxon>
        <taxon>Prochlorococcaceae</taxon>
        <taxon>Cyanobium</taxon>
    </lineage>
</organism>
<protein>
    <submittedName>
        <fullName evidence="4">Nucleoside-diphosphate sugar epimerase/dehydratase</fullName>
    </submittedName>
</protein>
<feature type="transmembrane region" description="Helical" evidence="2">
    <location>
        <begin position="118"/>
        <end position="137"/>
    </location>
</feature>
<keyword evidence="2" id="KW-0812">Transmembrane</keyword>
<dbReference type="InterPro" id="IPR003869">
    <property type="entry name" value="Polysac_CapD-like"/>
</dbReference>
<dbReference type="SUPFAM" id="SSF51735">
    <property type="entry name" value="NAD(P)-binding Rossmann-fold domains"/>
    <property type="match status" value="2"/>
</dbReference>
<dbReference type="PANTHER" id="PTHR43318">
    <property type="entry name" value="UDP-N-ACETYLGLUCOSAMINE 4,6-DEHYDRATASE"/>
    <property type="match status" value="1"/>
</dbReference>
<evidence type="ECO:0000313" key="5">
    <source>
        <dbReference type="Proteomes" id="UP001304461"/>
    </source>
</evidence>
<dbReference type="Proteomes" id="UP001304461">
    <property type="component" value="Unassembled WGS sequence"/>
</dbReference>
<dbReference type="RefSeq" id="WP_323305631.1">
    <property type="nucleotide sequence ID" value="NZ_JAYGHX010000005.1"/>
</dbReference>
<feature type="transmembrane region" description="Helical" evidence="2">
    <location>
        <begin position="52"/>
        <end position="76"/>
    </location>
</feature>
<accession>A0ABU5RV07</accession>
<keyword evidence="2" id="KW-1133">Transmembrane helix</keyword>
<sequence length="645" mass="69867">MIPQLSFLRYVQKQLLARRLLLVVFDGLMIITAYLGAFILRLPDATSLRGFLPSTILLLPLAVITGLPVLVVSGWYRGLTRYAGSHSLYGLVPRSGAMVLILLLISTLIGGAQPPRSFWILYWLLFTGGAIASRIVLRDVLVHHLDQRENHSPGGFQGDGTLIYGAGASGMGLLLALRNDPRFRIVGFLDDDEALQGRTLQNMAIHSPLRLPRLIERHGVRKVLLAMPTMSRRRKRLLVDQLTHRGLEVLSIPSLAQMATGQRIVSDLQPVAIEDLLGREPSNPDPVLLKAGVEGKVVMVTGAGGSIGSELCRQVVGLGASRLLLVERNEFALYAIERELGSHPCGVELHAVLGDACDAARLTLICRQHGVDTIFHAAAYKHVPLVEANLCAGIANNIGATEAVIAATRASGVSRLTLISTDKAVRPTNVMGASKRICELLIQAAAAEIGSGGPILSMVRFGNVLGSSGSVIPLFHQQISRGGPVTVTHPAITRYFMTIPEAVQLVLQSTGMAIGGDLFLLDMGEPVRIADLARQMIELSGLRVRDEHNSDGDIAIQYTGLRPGEKLYEELLISAADQPTQHPLIRRATEPHRDSEQLSPLIQQLHEALAHWDEATSSELLRRLVPEYDPEEGAPVPPLVDALAR</sequence>
<feature type="transmembrane region" description="Helical" evidence="2">
    <location>
        <begin position="88"/>
        <end position="112"/>
    </location>
</feature>
<dbReference type="EMBL" id="JAYGHX010000005">
    <property type="protein sequence ID" value="MEA5391615.1"/>
    <property type="molecule type" value="Genomic_DNA"/>
</dbReference>
<keyword evidence="5" id="KW-1185">Reference proteome</keyword>
<evidence type="ECO:0000256" key="1">
    <source>
        <dbReference type="ARBA" id="ARBA00007430"/>
    </source>
</evidence>
<dbReference type="InterPro" id="IPR051203">
    <property type="entry name" value="Polysaccharide_Synthase-Rel"/>
</dbReference>
<evidence type="ECO:0000259" key="3">
    <source>
        <dbReference type="Pfam" id="PF02719"/>
    </source>
</evidence>
<reference evidence="4 5" key="1">
    <citation type="submission" date="2023-12" db="EMBL/GenBank/DDBJ databases">
        <title>Baltic Sea Cyanobacteria.</title>
        <authorList>
            <person name="Delbaje E."/>
            <person name="Fewer D.P."/>
            <person name="Shishido T.K."/>
        </authorList>
    </citation>
    <scope>NUCLEOTIDE SEQUENCE [LARGE SCALE GENOMIC DNA]</scope>
    <source>
        <strain evidence="4 5">UHCC 0139</strain>
    </source>
</reference>
<evidence type="ECO:0000256" key="2">
    <source>
        <dbReference type="SAM" id="Phobius"/>
    </source>
</evidence>
<proteinExistence type="inferred from homology"/>
<comment type="similarity">
    <text evidence="1">Belongs to the polysaccharide synthase family.</text>
</comment>
<dbReference type="Pfam" id="PF13727">
    <property type="entry name" value="CoA_binding_3"/>
    <property type="match status" value="1"/>
</dbReference>
<evidence type="ECO:0000313" key="4">
    <source>
        <dbReference type="EMBL" id="MEA5391615.1"/>
    </source>
</evidence>
<dbReference type="Pfam" id="PF02719">
    <property type="entry name" value="Polysacc_synt_2"/>
    <property type="match status" value="1"/>
</dbReference>
<name>A0ABU5RV07_9CYAN</name>
<dbReference type="Gene3D" id="3.40.50.720">
    <property type="entry name" value="NAD(P)-binding Rossmann-like Domain"/>
    <property type="match status" value="2"/>
</dbReference>
<dbReference type="PANTHER" id="PTHR43318:SF1">
    <property type="entry name" value="POLYSACCHARIDE BIOSYNTHESIS PROTEIN EPSC-RELATED"/>
    <property type="match status" value="1"/>
</dbReference>